<dbReference type="CDD" id="cd20557">
    <property type="entry name" value="CYCLIN_ScPCL1-like"/>
    <property type="match status" value="1"/>
</dbReference>
<organism evidence="3 4">
    <name type="scientific">Schizophyllum amplum</name>
    <dbReference type="NCBI Taxonomy" id="97359"/>
    <lineage>
        <taxon>Eukaryota</taxon>
        <taxon>Fungi</taxon>
        <taxon>Dikarya</taxon>
        <taxon>Basidiomycota</taxon>
        <taxon>Agaricomycotina</taxon>
        <taxon>Agaricomycetes</taxon>
        <taxon>Agaricomycetidae</taxon>
        <taxon>Agaricales</taxon>
        <taxon>Schizophyllaceae</taxon>
        <taxon>Schizophyllum</taxon>
    </lineage>
</organism>
<dbReference type="GO" id="GO:0005634">
    <property type="term" value="C:nucleus"/>
    <property type="evidence" value="ECO:0007669"/>
    <property type="project" value="TreeGrafter"/>
</dbReference>
<dbReference type="PANTHER" id="PTHR15615">
    <property type="match status" value="1"/>
</dbReference>
<dbReference type="AlphaFoldDB" id="A0A550C302"/>
<keyword evidence="4" id="KW-1185">Reference proteome</keyword>
<dbReference type="SUPFAM" id="SSF47954">
    <property type="entry name" value="Cyclin-like"/>
    <property type="match status" value="1"/>
</dbReference>
<evidence type="ECO:0000259" key="2">
    <source>
        <dbReference type="Pfam" id="PF00134"/>
    </source>
</evidence>
<evidence type="ECO:0000256" key="1">
    <source>
        <dbReference type="SAM" id="MobiDB-lite"/>
    </source>
</evidence>
<name>A0A550C302_9AGAR</name>
<protein>
    <recommendedName>
        <fullName evidence="2">Cyclin N-terminal domain-containing protein</fullName>
    </recommendedName>
</protein>
<dbReference type="OrthoDB" id="10250320at2759"/>
<gene>
    <name evidence="3" type="ORF">BD626DRAFT_409246</name>
</gene>
<dbReference type="Pfam" id="PF00134">
    <property type="entry name" value="Cyclin_N"/>
    <property type="match status" value="1"/>
</dbReference>
<dbReference type="GO" id="GO:0000307">
    <property type="term" value="C:cyclin-dependent protein kinase holoenzyme complex"/>
    <property type="evidence" value="ECO:0007669"/>
    <property type="project" value="TreeGrafter"/>
</dbReference>
<feature type="region of interest" description="Disordered" evidence="1">
    <location>
        <begin position="225"/>
        <end position="260"/>
    </location>
</feature>
<evidence type="ECO:0000313" key="4">
    <source>
        <dbReference type="Proteomes" id="UP000320762"/>
    </source>
</evidence>
<evidence type="ECO:0000313" key="3">
    <source>
        <dbReference type="EMBL" id="TRM59192.1"/>
    </source>
</evidence>
<proteinExistence type="predicted"/>
<dbReference type="Proteomes" id="UP000320762">
    <property type="component" value="Unassembled WGS sequence"/>
</dbReference>
<dbReference type="InterPro" id="IPR013922">
    <property type="entry name" value="Cyclin_PHO80-like"/>
</dbReference>
<comment type="caution">
    <text evidence="3">The sequence shown here is derived from an EMBL/GenBank/DDBJ whole genome shotgun (WGS) entry which is preliminary data.</text>
</comment>
<sequence length="292" mass="32513">MSYSPASTSSASSSSSRVHPASLVDVSLHSSSILELVETKVSRQVIDYVVEQTAETVDFAMGRPHARGRSPTKQLQSFSSFVNTVITRAEVTMPTILTTLAYIDRARPHISIALEEWAHERVFLGALMVASKYTNDSTLKNVHWALCTGVFGKRDVGRIEREFLEVLNFELSVSEADIMAHHEAITSLNSHHVHHHHHHHHVHHHHRHHHHERLPEAMEVDIDEMEVDSSSSSSSSASCSPSPQTPSTLVESPPPAKSHHRNAALDLLRSIHIPTFPQRAHTVSHQPASIRI</sequence>
<dbReference type="STRING" id="97359.A0A550C302"/>
<dbReference type="GO" id="GO:0016538">
    <property type="term" value="F:cyclin-dependent protein serine/threonine kinase regulator activity"/>
    <property type="evidence" value="ECO:0007669"/>
    <property type="project" value="TreeGrafter"/>
</dbReference>
<dbReference type="EMBL" id="VDMD01000029">
    <property type="protein sequence ID" value="TRM59192.1"/>
    <property type="molecule type" value="Genomic_DNA"/>
</dbReference>
<feature type="compositionally biased region" description="Basic residues" evidence="1">
    <location>
        <begin position="191"/>
        <end position="212"/>
    </location>
</feature>
<feature type="domain" description="Cyclin N-terminal" evidence="2">
    <location>
        <begin position="75"/>
        <end position="172"/>
    </location>
</feature>
<reference evidence="3 4" key="1">
    <citation type="journal article" date="2019" name="New Phytol.">
        <title>Comparative genomics reveals unique wood-decay strategies and fruiting body development in the Schizophyllaceae.</title>
        <authorList>
            <person name="Almasi E."/>
            <person name="Sahu N."/>
            <person name="Krizsan K."/>
            <person name="Balint B."/>
            <person name="Kovacs G.M."/>
            <person name="Kiss B."/>
            <person name="Cseklye J."/>
            <person name="Drula E."/>
            <person name="Henrissat B."/>
            <person name="Nagy I."/>
            <person name="Chovatia M."/>
            <person name="Adam C."/>
            <person name="LaButti K."/>
            <person name="Lipzen A."/>
            <person name="Riley R."/>
            <person name="Grigoriev I.V."/>
            <person name="Nagy L.G."/>
        </authorList>
    </citation>
    <scope>NUCLEOTIDE SEQUENCE [LARGE SCALE GENOMIC DNA]</scope>
    <source>
        <strain evidence="3 4">NL-1724</strain>
    </source>
</reference>
<dbReference type="InterPro" id="IPR006671">
    <property type="entry name" value="Cyclin_N"/>
</dbReference>
<accession>A0A550C302</accession>
<dbReference type="InterPro" id="IPR036915">
    <property type="entry name" value="Cyclin-like_sf"/>
</dbReference>
<feature type="compositionally biased region" description="Low complexity" evidence="1">
    <location>
        <begin position="229"/>
        <end position="247"/>
    </location>
</feature>
<dbReference type="GO" id="GO:0019901">
    <property type="term" value="F:protein kinase binding"/>
    <property type="evidence" value="ECO:0007669"/>
    <property type="project" value="InterPro"/>
</dbReference>
<feature type="region of interest" description="Disordered" evidence="1">
    <location>
        <begin position="191"/>
        <end position="213"/>
    </location>
</feature>
<dbReference type="PANTHER" id="PTHR15615:SF10">
    <property type="entry name" value="PHO85 CYCLIN-2-RELATED"/>
    <property type="match status" value="1"/>
</dbReference>
<dbReference type="Gene3D" id="1.10.472.10">
    <property type="entry name" value="Cyclin-like"/>
    <property type="match status" value="1"/>
</dbReference>